<feature type="region of interest" description="Disordered" evidence="1">
    <location>
        <begin position="87"/>
        <end position="106"/>
    </location>
</feature>
<dbReference type="SUPFAM" id="SSF75304">
    <property type="entry name" value="Amidase signature (AS) enzymes"/>
    <property type="match status" value="1"/>
</dbReference>
<feature type="region of interest" description="Disordered" evidence="1">
    <location>
        <begin position="1"/>
        <end position="77"/>
    </location>
</feature>
<name>A0A272EWY8_9RHOO</name>
<proteinExistence type="predicted"/>
<reference evidence="3 4" key="1">
    <citation type="submission" date="2017-07" db="EMBL/GenBank/DDBJ databases">
        <title>Candidatus Dactylopiibacterium carminicum, a nitrogen-fixing symbiont of the cochineal insect Dactylopius coccus and Dactylopius opuntiae (Hemiptera: Coccoidea: Dactylopiidae).</title>
        <authorList>
            <person name="Vera A."/>
        </authorList>
    </citation>
    <scope>NUCLEOTIDE SEQUENCE [LARGE SCALE GENOMIC DNA]</scope>
    <source>
        <strain evidence="3 4">NFDCM</strain>
    </source>
</reference>
<evidence type="ECO:0000313" key="3">
    <source>
        <dbReference type="EMBL" id="PAS94170.1"/>
    </source>
</evidence>
<dbReference type="InterPro" id="IPR023631">
    <property type="entry name" value="Amidase_dom"/>
</dbReference>
<dbReference type="PANTHER" id="PTHR11895:SF151">
    <property type="entry name" value="GLUTAMYL-TRNA(GLN) AMIDOTRANSFERASE SUBUNIT A"/>
    <property type="match status" value="1"/>
</dbReference>
<gene>
    <name evidence="3" type="ORF">CGU29_04925</name>
</gene>
<feature type="region of interest" description="Disordered" evidence="1">
    <location>
        <begin position="148"/>
        <end position="168"/>
    </location>
</feature>
<organism evidence="3 4">
    <name type="scientific">Candidatus Dactylopiibacterium carminicum</name>
    <dbReference type="NCBI Taxonomy" id="857335"/>
    <lineage>
        <taxon>Bacteria</taxon>
        <taxon>Pseudomonadati</taxon>
        <taxon>Pseudomonadota</taxon>
        <taxon>Betaproteobacteria</taxon>
        <taxon>Rhodocyclales</taxon>
        <taxon>Rhodocyclaceae</taxon>
        <taxon>Candidatus Dactylopiibacterium</taxon>
    </lineage>
</organism>
<dbReference type="InterPro" id="IPR036928">
    <property type="entry name" value="AS_sf"/>
</dbReference>
<dbReference type="Gene3D" id="3.90.1300.10">
    <property type="entry name" value="Amidase signature (AS) domain"/>
    <property type="match status" value="1"/>
</dbReference>
<feature type="compositionally biased region" description="Basic residues" evidence="1">
    <location>
        <begin position="1"/>
        <end position="23"/>
    </location>
</feature>
<accession>A0A272EWY8</accession>
<comment type="caution">
    <text evidence="3">The sequence shown here is derived from an EMBL/GenBank/DDBJ whole genome shotgun (WGS) entry which is preliminary data.</text>
</comment>
<protein>
    <recommendedName>
        <fullName evidence="2">Amidase domain-containing protein</fullName>
    </recommendedName>
</protein>
<evidence type="ECO:0000313" key="4">
    <source>
        <dbReference type="Proteomes" id="UP000216107"/>
    </source>
</evidence>
<evidence type="ECO:0000259" key="2">
    <source>
        <dbReference type="Pfam" id="PF01425"/>
    </source>
</evidence>
<dbReference type="PANTHER" id="PTHR11895">
    <property type="entry name" value="TRANSAMIDASE"/>
    <property type="match status" value="1"/>
</dbReference>
<feature type="domain" description="Amidase" evidence="2">
    <location>
        <begin position="147"/>
        <end position="420"/>
    </location>
</feature>
<dbReference type="EMBL" id="NMRN01000009">
    <property type="protein sequence ID" value="PAS94170.1"/>
    <property type="molecule type" value="Genomic_DNA"/>
</dbReference>
<dbReference type="AlphaFoldDB" id="A0A272EWY8"/>
<dbReference type="GO" id="GO:0003824">
    <property type="term" value="F:catalytic activity"/>
    <property type="evidence" value="ECO:0007669"/>
    <property type="project" value="InterPro"/>
</dbReference>
<evidence type="ECO:0000256" key="1">
    <source>
        <dbReference type="SAM" id="MobiDB-lite"/>
    </source>
</evidence>
<dbReference type="Proteomes" id="UP000216107">
    <property type="component" value="Unassembled WGS sequence"/>
</dbReference>
<sequence>MPQRRTARTRPCRSAVRAHRRARSRTECLRRFRGGLRARAGTTHPVPPRGRRSAAAGRRAGEREGQPVGGRPPGQLRLTRVRRLHRTARQLERGAPARGRRTDPGADQLLRIRLQGRDQQPAAWRHPQSLEHRADARWLLRRRAGTLATDSGGSTRRPAAHTGLVGFKPTTGRIPHPWGFADPTQPLNAIGQIGRNVADVRLMFTTLAGHHGGYPLASPAPLIEEAPALRIAWSPDLGLGHPLDAEVRACLEGVIARLRDAGWQVADAAPAWPAQLADTNLMALQHAGLYELFGERHRHDPQCFDPAIAAQIEAGADISGAAVVRLQLLRERIVATMAEFFETHDLLLCPTVPCEPWPLEQLGPAHIGGLPAGPRGHAVFTPLFNHAGTPALSLPCGLGTRGLPLGLQLVGPRFADLRVLEAASRIEALLGPLPACPLLTP</sequence>
<dbReference type="Pfam" id="PF01425">
    <property type="entry name" value="Amidase"/>
    <property type="match status" value="1"/>
</dbReference>
<dbReference type="InterPro" id="IPR000120">
    <property type="entry name" value="Amidase"/>
</dbReference>